<dbReference type="Gene3D" id="1.20.1280.50">
    <property type="match status" value="1"/>
</dbReference>
<dbReference type="PANTHER" id="PTHR45752">
    <property type="entry name" value="LEUCINE-RICH REPEAT-CONTAINING"/>
    <property type="match status" value="1"/>
</dbReference>
<proteinExistence type="predicted"/>
<dbReference type="OrthoDB" id="1728874at2759"/>
<accession>A0A9D4U012</accession>
<sequence length="482" mass="53852">MREGRRVSQRRLFSCKTTLDKEAVPETQTQLHLNDLPEVLLIEIFRQLSTLPPVMLPEEEALYTRPLPFKTFQFPGEVHPGLRSYPFLGQVCRRWRQVMDGPAMLQLWSELVVDFGHELITGVHVPVAWSDVRPSDEDFQAAFAAVRLRSHRLVDFVRARRGVLRSLVLCHSEGFWGDDGEFVPLASKHDFSLGTLGILLGLVADKLTALKMDRCNDLFAGGSPISTIAMLRGLRSLTLDGLQCRVYREQLSELGRLTGLQQLCISAAQGQGQGMSFMCGVDAVPDSWSNLKDLRQLELRGHALLEVLPPWLPGAMPQLEALDVTGCSRLDPSCLAAFTQLQTLAMQALDLVCGGTPERLVTQAALHGVPVRVKQLPDLGHMTRLRALNLSDNNLCRLPPWLPKLRQLEVLDLSGNFFLAVDRPVPPAGLAGLSYLDLRQVHVEEELRFWSPAKCATMQHITALSKALRRKNRHCQVLYDTS</sequence>
<dbReference type="GO" id="GO:0005930">
    <property type="term" value="C:axoneme"/>
    <property type="evidence" value="ECO:0007669"/>
    <property type="project" value="UniProtKB-SubCell"/>
</dbReference>
<evidence type="ECO:0000313" key="2">
    <source>
        <dbReference type="EMBL" id="KAI3438539.1"/>
    </source>
</evidence>
<evidence type="ECO:0000256" key="1">
    <source>
        <dbReference type="ARBA" id="ARBA00004430"/>
    </source>
</evidence>
<reference evidence="2" key="1">
    <citation type="journal article" date="2019" name="Plant J.">
        <title>Chlorella vulgaris genome assembly and annotation reveals the molecular basis for metabolic acclimation to high light conditions.</title>
        <authorList>
            <person name="Cecchin M."/>
            <person name="Marcolungo L."/>
            <person name="Rossato M."/>
            <person name="Girolomoni L."/>
            <person name="Cosentino E."/>
            <person name="Cuine S."/>
            <person name="Li-Beisson Y."/>
            <person name="Delledonne M."/>
            <person name="Ballottari M."/>
        </authorList>
    </citation>
    <scope>NUCLEOTIDE SEQUENCE</scope>
    <source>
        <strain evidence="2">211/11P</strain>
    </source>
</reference>
<dbReference type="Proteomes" id="UP001055712">
    <property type="component" value="Unassembled WGS sequence"/>
</dbReference>
<protein>
    <recommendedName>
        <fullName evidence="4">F-box domain-containing protein</fullName>
    </recommendedName>
</protein>
<evidence type="ECO:0000313" key="3">
    <source>
        <dbReference type="Proteomes" id="UP001055712"/>
    </source>
</evidence>
<dbReference type="PROSITE" id="PS51450">
    <property type="entry name" value="LRR"/>
    <property type="match status" value="1"/>
</dbReference>
<name>A0A9D4U012_CHLVU</name>
<dbReference type="InterPro" id="IPR032675">
    <property type="entry name" value="LRR_dom_sf"/>
</dbReference>
<gene>
    <name evidence="2" type="ORF">D9Q98_000967</name>
</gene>
<dbReference type="PANTHER" id="PTHR45752:SF195">
    <property type="entry name" value="LEUCINE-RICH REPEAT (LRR) FAMILY PROTEIN-RELATED"/>
    <property type="match status" value="1"/>
</dbReference>
<reference evidence="2" key="2">
    <citation type="submission" date="2020-11" db="EMBL/GenBank/DDBJ databases">
        <authorList>
            <person name="Cecchin M."/>
            <person name="Marcolungo L."/>
            <person name="Rossato M."/>
            <person name="Girolomoni L."/>
            <person name="Cosentino E."/>
            <person name="Cuine S."/>
            <person name="Li-Beisson Y."/>
            <person name="Delledonne M."/>
            <person name="Ballottari M."/>
        </authorList>
    </citation>
    <scope>NUCLEOTIDE SEQUENCE</scope>
    <source>
        <strain evidence="2">211/11P</strain>
        <tissue evidence="2">Whole cell</tissue>
    </source>
</reference>
<comment type="subcellular location">
    <subcellularLocation>
        <location evidence="1">Cytoplasm</location>
        <location evidence="1">Cytoskeleton</location>
        <location evidence="1">Cilium axoneme</location>
    </subcellularLocation>
</comment>
<evidence type="ECO:0008006" key="4">
    <source>
        <dbReference type="Google" id="ProtNLM"/>
    </source>
</evidence>
<dbReference type="Pfam" id="PF00560">
    <property type="entry name" value="LRR_1"/>
    <property type="match status" value="1"/>
</dbReference>
<organism evidence="2 3">
    <name type="scientific">Chlorella vulgaris</name>
    <name type="common">Green alga</name>
    <dbReference type="NCBI Taxonomy" id="3077"/>
    <lineage>
        <taxon>Eukaryota</taxon>
        <taxon>Viridiplantae</taxon>
        <taxon>Chlorophyta</taxon>
        <taxon>core chlorophytes</taxon>
        <taxon>Trebouxiophyceae</taxon>
        <taxon>Chlorellales</taxon>
        <taxon>Chlorellaceae</taxon>
        <taxon>Chlorella clade</taxon>
        <taxon>Chlorella</taxon>
    </lineage>
</organism>
<dbReference type="InterPro" id="IPR050715">
    <property type="entry name" value="LRR-SigEffector_domain"/>
</dbReference>
<dbReference type="InterPro" id="IPR001611">
    <property type="entry name" value="Leu-rich_rpt"/>
</dbReference>
<dbReference type="AlphaFoldDB" id="A0A9D4U012"/>
<dbReference type="EMBL" id="SIDB01000001">
    <property type="protein sequence ID" value="KAI3438539.1"/>
    <property type="molecule type" value="Genomic_DNA"/>
</dbReference>
<comment type="caution">
    <text evidence="2">The sequence shown here is derived from an EMBL/GenBank/DDBJ whole genome shotgun (WGS) entry which is preliminary data.</text>
</comment>
<dbReference type="SUPFAM" id="SSF52058">
    <property type="entry name" value="L domain-like"/>
    <property type="match status" value="1"/>
</dbReference>
<dbReference type="Gene3D" id="3.80.10.10">
    <property type="entry name" value="Ribonuclease Inhibitor"/>
    <property type="match status" value="2"/>
</dbReference>
<keyword evidence="3" id="KW-1185">Reference proteome</keyword>